<dbReference type="AlphaFoldDB" id="A0A0M3I263"/>
<evidence type="ECO:0000313" key="2">
    <source>
        <dbReference type="WBParaSite" id="ALUE_0001051401-mRNA-1"/>
    </source>
</evidence>
<organism evidence="1 2">
    <name type="scientific">Ascaris lumbricoides</name>
    <name type="common">Giant roundworm</name>
    <dbReference type="NCBI Taxonomy" id="6252"/>
    <lineage>
        <taxon>Eukaryota</taxon>
        <taxon>Metazoa</taxon>
        <taxon>Ecdysozoa</taxon>
        <taxon>Nematoda</taxon>
        <taxon>Chromadorea</taxon>
        <taxon>Rhabditida</taxon>
        <taxon>Spirurina</taxon>
        <taxon>Ascaridomorpha</taxon>
        <taxon>Ascaridoidea</taxon>
        <taxon>Ascarididae</taxon>
        <taxon>Ascaris</taxon>
    </lineage>
</organism>
<protein>
    <submittedName>
        <fullName evidence="2">Uncharacterized protein</fullName>
    </submittedName>
</protein>
<evidence type="ECO:0000313" key="1">
    <source>
        <dbReference type="Proteomes" id="UP000036681"/>
    </source>
</evidence>
<dbReference type="WBParaSite" id="ALUE_0001051401-mRNA-1">
    <property type="protein sequence ID" value="ALUE_0001051401-mRNA-1"/>
    <property type="gene ID" value="ALUE_0001051401"/>
</dbReference>
<name>A0A0M3I263_ASCLU</name>
<reference evidence="2" key="1">
    <citation type="submission" date="2017-02" db="UniProtKB">
        <authorList>
            <consortium name="WormBaseParasite"/>
        </authorList>
    </citation>
    <scope>IDENTIFICATION</scope>
</reference>
<dbReference type="Proteomes" id="UP000036681">
    <property type="component" value="Unplaced"/>
</dbReference>
<sequence length="94" mass="10944">MGVACLCYDEFYGIEIYENLTQMYENVTLKIVDISKAAIAFLPIERNDEEKITAISTREHDVRWHMAIIKDSNLPQVIAALLFSYIYESFFRSI</sequence>
<accession>A0A0M3I263</accession>
<keyword evidence="1" id="KW-1185">Reference proteome</keyword>
<proteinExistence type="predicted"/>